<dbReference type="GO" id="GO:0004672">
    <property type="term" value="F:protein kinase activity"/>
    <property type="evidence" value="ECO:0007669"/>
    <property type="project" value="InterPro"/>
</dbReference>
<gene>
    <name evidence="4" type="ORF">C7459_11952</name>
</gene>
<dbReference type="SUPFAM" id="SSF55073">
    <property type="entry name" value="Nucleotide cyclase"/>
    <property type="match status" value="1"/>
</dbReference>
<organism evidence="4 5">
    <name type="scientific">Tumebacillus permanentifrigoris</name>
    <dbReference type="NCBI Taxonomy" id="378543"/>
    <lineage>
        <taxon>Bacteria</taxon>
        <taxon>Bacillati</taxon>
        <taxon>Bacillota</taxon>
        <taxon>Bacilli</taxon>
        <taxon>Bacillales</taxon>
        <taxon>Alicyclobacillaceae</taxon>
        <taxon>Tumebacillus</taxon>
    </lineage>
</organism>
<evidence type="ECO:0000256" key="1">
    <source>
        <dbReference type="ARBA" id="ARBA00004167"/>
    </source>
</evidence>
<keyword evidence="5" id="KW-1185">Reference proteome</keyword>
<dbReference type="SUPFAM" id="SSF56112">
    <property type="entry name" value="Protein kinase-like (PK-like)"/>
    <property type="match status" value="1"/>
</dbReference>
<dbReference type="NCBIfam" id="TIGR00254">
    <property type="entry name" value="GGDEF"/>
    <property type="match status" value="1"/>
</dbReference>
<dbReference type="EMBL" id="QGGL01000019">
    <property type="protein sequence ID" value="PWK06629.1"/>
    <property type="molecule type" value="Genomic_DNA"/>
</dbReference>
<proteinExistence type="predicted"/>
<dbReference type="GO" id="GO:0052621">
    <property type="term" value="F:diguanylate cyclase activity"/>
    <property type="evidence" value="ECO:0007669"/>
    <property type="project" value="TreeGrafter"/>
</dbReference>
<dbReference type="SMART" id="SM00267">
    <property type="entry name" value="GGDEF"/>
    <property type="match status" value="1"/>
</dbReference>
<comment type="subcellular location">
    <subcellularLocation>
        <location evidence="1">Membrane</location>
        <topology evidence="1">Single-pass membrane protein</topology>
    </subcellularLocation>
</comment>
<dbReference type="GO" id="GO:0005524">
    <property type="term" value="F:ATP binding"/>
    <property type="evidence" value="ECO:0007669"/>
    <property type="project" value="InterPro"/>
</dbReference>
<dbReference type="Gene3D" id="3.30.70.270">
    <property type="match status" value="1"/>
</dbReference>
<feature type="domain" description="GGDEF" evidence="3">
    <location>
        <begin position="1398"/>
        <end position="1530"/>
    </location>
</feature>
<dbReference type="FunFam" id="3.30.70.270:FF:000001">
    <property type="entry name" value="Diguanylate cyclase domain protein"/>
    <property type="match status" value="1"/>
</dbReference>
<evidence type="ECO:0000259" key="3">
    <source>
        <dbReference type="PROSITE" id="PS50887"/>
    </source>
</evidence>
<name>A0A316D489_9BACL</name>
<dbReference type="Pfam" id="PF00990">
    <property type="entry name" value="GGDEF"/>
    <property type="match status" value="1"/>
</dbReference>
<dbReference type="InterPro" id="IPR027417">
    <property type="entry name" value="P-loop_NTPase"/>
</dbReference>
<evidence type="ECO:0000313" key="5">
    <source>
        <dbReference type="Proteomes" id="UP000245634"/>
    </source>
</evidence>
<dbReference type="GO" id="GO:1902201">
    <property type="term" value="P:negative regulation of bacterial-type flagellum-dependent cell motility"/>
    <property type="evidence" value="ECO:0007669"/>
    <property type="project" value="TreeGrafter"/>
</dbReference>
<accession>A0A316D489</accession>
<evidence type="ECO:0000313" key="4">
    <source>
        <dbReference type="EMBL" id="PWK06629.1"/>
    </source>
</evidence>
<comment type="caution">
    <text evidence="4">The sequence shown here is derived from an EMBL/GenBank/DDBJ whole genome shotgun (WGS) entry which is preliminary data.</text>
</comment>
<dbReference type="GO" id="GO:0005886">
    <property type="term" value="C:plasma membrane"/>
    <property type="evidence" value="ECO:0007669"/>
    <property type="project" value="TreeGrafter"/>
</dbReference>
<dbReference type="PANTHER" id="PTHR45138:SF9">
    <property type="entry name" value="DIGUANYLATE CYCLASE DGCM-RELATED"/>
    <property type="match status" value="1"/>
</dbReference>
<dbReference type="InterPro" id="IPR011990">
    <property type="entry name" value="TPR-like_helical_dom_sf"/>
</dbReference>
<dbReference type="Gene3D" id="1.25.40.10">
    <property type="entry name" value="Tetratricopeptide repeat domain"/>
    <property type="match status" value="1"/>
</dbReference>
<dbReference type="InterPro" id="IPR011009">
    <property type="entry name" value="Kinase-like_dom_sf"/>
</dbReference>
<dbReference type="InterPro" id="IPR043128">
    <property type="entry name" value="Rev_trsase/Diguanyl_cyclase"/>
</dbReference>
<protein>
    <submittedName>
        <fullName evidence="4">Diguanylate cyclase (GGDEF)-like protein</fullName>
    </submittedName>
</protein>
<dbReference type="SUPFAM" id="SSF52540">
    <property type="entry name" value="P-loop containing nucleoside triphosphate hydrolases"/>
    <property type="match status" value="1"/>
</dbReference>
<dbReference type="PANTHER" id="PTHR45138">
    <property type="entry name" value="REGULATORY COMPONENTS OF SENSORY TRANSDUCTION SYSTEM"/>
    <property type="match status" value="1"/>
</dbReference>
<dbReference type="InterPro" id="IPR000160">
    <property type="entry name" value="GGDEF_dom"/>
</dbReference>
<feature type="domain" description="Protein kinase" evidence="2">
    <location>
        <begin position="14"/>
        <end position="264"/>
    </location>
</feature>
<dbReference type="SUPFAM" id="SSF48452">
    <property type="entry name" value="TPR-like"/>
    <property type="match status" value="1"/>
</dbReference>
<evidence type="ECO:0000259" key="2">
    <source>
        <dbReference type="PROSITE" id="PS50011"/>
    </source>
</evidence>
<reference evidence="4 5" key="1">
    <citation type="submission" date="2018-05" db="EMBL/GenBank/DDBJ databases">
        <title>Genomic Encyclopedia of Type Strains, Phase IV (KMG-IV): sequencing the most valuable type-strain genomes for metagenomic binning, comparative biology and taxonomic classification.</title>
        <authorList>
            <person name="Goeker M."/>
        </authorList>
    </citation>
    <scope>NUCLEOTIDE SEQUENCE [LARGE SCALE GENOMIC DNA]</scope>
    <source>
        <strain evidence="4 5">DSM 18773</strain>
    </source>
</reference>
<dbReference type="PROSITE" id="PS50011">
    <property type="entry name" value="PROTEIN_KINASE_DOM"/>
    <property type="match status" value="1"/>
</dbReference>
<sequence length="1537" mass="177495">MTERKATVAESRYTVVDKLSGSSYFGDLYRGFDEETGRAVQILRLPAHLVSFIGHEQIELRANLFQQDPALPMLKIADVFSGPDGSSVVYDVPLGARPLLHFLDGESLPTMIEVFKRLCDAVSLLHNRTMWHGAIVPEHVWVMPDGNVRLMTMLTDQPLSLYNASGSSESLEFFAPELMTMSPFDARTDIYNLGVLFYYVLTDTYPFSYEEGTLYPPSRFNQHIPPQLDRMVLKMINQRPTKRFQWIGQIIEELTRTLGRHEIAEQQESETYGSEHLFSPEFTGRIEEVAQLSLFYERQVQGGRSSLLITGRQGIGRKRLIYEVSGRYMFNVSGVSVVCSDVAGATIEDLTCRLLMICFGVPKLERVGQQYVRPLSKIISRIAFEYRDMLNADTDEELAVRGAGLAEGDRLEPDALLLEFFTQVIEVTAEPFVLELYDVHRLDYETVQFFKKLLSNEQLMFGIIGVAEDTSLLLGELFQERMHLSNLPVHQLRECVASRFGDTDFLSDQFIEWLNHHSNDTLGQALQLVEYLVDTRQIYLQRYVWHMDVPTIEDLNIPESMESLILYRLEALPDQAKKVCRVLTLFKGAFVVEAAAKAAEIGSAQELTQILYQLAEQGLLLQTHNYYRFPSANVKQHLYEAIPEGERREMHHALGHCLLDVNSLEFMEIAYQLECGREWRRAIAHYIQGARRSFRRNLLLDSETQIRKALELYVHLPGRTCPNAFYNYRAKLLKLSGSLEEASDVYQELYENTGNVRSLINMTISRINIGMFHRVEPYVALMEQLIREGKLQHKVQQSLMVILGMYYIETEGNYSYIRDLEEYQQRNGSVLREEMRVKDYISWLYNLQVLLTYVPGIPWEHRARYLHEAATLAEHHNFRALLVGIYNCMAIGFQETDPLKAKDYYLQSASLAADLSDKSKEAIAYINLIEIYRMLGDMYHSHRYIEKARETGIAVNKGDDTYLLQNEIEHFMFIEDYEKAEQVINKMTVVAKRNGQQKMRDTAWLFRFQIYCEQGNKRRIDRLWPLIQHICEARKFESELQFLRAKYQIVYRQYQEVIDVFLPLVEETGVPNEVRIKRYLLLLEAMLQAGRWHDGLELGTQVQQLIHNTGYVGFLAKAHFYLGRLYQLTHQFVQANLNYKRALMWFRKLNQQGRLAAIDRYMSQTNMEMVRAADGITDRMLGDVQGMDPRAGVRIADGGARLKDWARAIVKERQEMIDTLTDNEILLDAIRRVSSSIMVKTVCENLAAVVFENLLLDQIHLSIKINEERIERIHLNEQLQETPYLEGSEVEKVFQSVIEVERPVEMEGTTSYLYGIPVYSHDQQVIAIMVLEKMSLQTPFTIRDKRFITSLAQLVSSNVENSILYEVMITDNLTGLYQRNYFQKRLNEEFTKIQRYGIDLSFLMIDLDDFSQVNNRFGHNEGDRVLRAVAQTLQRSVRNVDIVGRFGGEEMVVILPNTNGSAARIVAERILNNLRALPIEGNRYQITASIGVASFDLDHPVDVLDLIEKADQAETYAKRNGKNRVVCHWEMVAQQRE</sequence>
<dbReference type="CDD" id="cd01949">
    <property type="entry name" value="GGDEF"/>
    <property type="match status" value="1"/>
</dbReference>
<dbReference type="Gene3D" id="1.10.510.10">
    <property type="entry name" value="Transferase(Phosphotransferase) domain 1"/>
    <property type="match status" value="1"/>
</dbReference>
<dbReference type="InterPro" id="IPR050469">
    <property type="entry name" value="Diguanylate_Cyclase"/>
</dbReference>
<dbReference type="SMART" id="SM00220">
    <property type="entry name" value="S_TKc"/>
    <property type="match status" value="1"/>
</dbReference>
<dbReference type="InterPro" id="IPR000719">
    <property type="entry name" value="Prot_kinase_dom"/>
</dbReference>
<dbReference type="Proteomes" id="UP000245634">
    <property type="component" value="Unassembled WGS sequence"/>
</dbReference>
<dbReference type="RefSeq" id="WP_170119556.1">
    <property type="nucleotide sequence ID" value="NZ_QGGL01000019.1"/>
</dbReference>
<dbReference type="PROSITE" id="PS50887">
    <property type="entry name" value="GGDEF"/>
    <property type="match status" value="1"/>
</dbReference>
<dbReference type="GO" id="GO:0043709">
    <property type="term" value="P:cell adhesion involved in single-species biofilm formation"/>
    <property type="evidence" value="ECO:0007669"/>
    <property type="project" value="TreeGrafter"/>
</dbReference>
<dbReference type="InterPro" id="IPR029787">
    <property type="entry name" value="Nucleotide_cyclase"/>
</dbReference>